<dbReference type="EMBL" id="JACEFO010001828">
    <property type="protein sequence ID" value="KAF8700171.1"/>
    <property type="molecule type" value="Genomic_DNA"/>
</dbReference>
<protein>
    <recommendedName>
        <fullName evidence="6">Fe2OG dioxygenase domain-containing protein</fullName>
    </recommendedName>
</protein>
<dbReference type="InterPro" id="IPR044861">
    <property type="entry name" value="IPNS-like_FE2OG_OXY"/>
</dbReference>
<dbReference type="GO" id="GO:0046872">
    <property type="term" value="F:metal ion binding"/>
    <property type="evidence" value="ECO:0007669"/>
    <property type="project" value="UniProtKB-KW"/>
</dbReference>
<dbReference type="InterPro" id="IPR027443">
    <property type="entry name" value="IPNS-like_sf"/>
</dbReference>
<dbReference type="PANTHER" id="PTHR10209">
    <property type="entry name" value="OXIDOREDUCTASE, 2OG-FE II OXYGENASE FAMILY PROTEIN"/>
    <property type="match status" value="1"/>
</dbReference>
<evidence type="ECO:0000256" key="1">
    <source>
        <dbReference type="ARBA" id="ARBA00008056"/>
    </source>
</evidence>
<comment type="caution">
    <text evidence="7">The sequence shown here is derived from an EMBL/GenBank/DDBJ whole genome shotgun (WGS) entry which is preliminary data.</text>
</comment>
<dbReference type="PANTHER" id="PTHR10209:SF872">
    <property type="entry name" value="FE2OG DIOXYGENASE DOMAIN-CONTAINING PROTEIN"/>
    <property type="match status" value="1"/>
</dbReference>
<dbReference type="FunFam" id="2.60.120.330:FF:000005">
    <property type="entry name" value="1-aminocyclopropane-1-carboxylate oxidase homolog 1"/>
    <property type="match status" value="1"/>
</dbReference>
<evidence type="ECO:0000256" key="3">
    <source>
        <dbReference type="ARBA" id="ARBA00023002"/>
    </source>
</evidence>
<sequence>MSAPVATPTAAYDRLAELHALDATTSGISGLVATGLTEIPRIFRVPDPTPQHEAAAMAADDEESATLPVIDLAMADHAALVKAIGLAASEWGFFQVINHGVPAEVVSGTVDGTKAFHESTGGEGTEKARLYTRDLARKVKYNCNHDLYKSKVASWRDTLQLTMAPEPPAPAELPEQCRDILLEYSKEMTKLMHTLFGLLSEALGLNSSYLTDIECNKGQVITCHYYPPCPKPELAMGLGMHSDSSFMTVVFQDQVGGLQVLNNNKWIEAKPIPGAFIVNIGDLLQIVSNDKFQSVKHKVVLKKTTAPRVSIACFASHPTSKRKYGPIKELLSAENPGLYREITAGEYFALQHSSAIDSYKNKALEKLRCL</sequence>
<gene>
    <name evidence="7" type="ORF">HU200_034544</name>
</gene>
<evidence type="ECO:0000256" key="5">
    <source>
        <dbReference type="RuleBase" id="RU003682"/>
    </source>
</evidence>
<keyword evidence="3 5" id="KW-0560">Oxidoreductase</keyword>
<evidence type="ECO:0000256" key="4">
    <source>
        <dbReference type="ARBA" id="ARBA00023004"/>
    </source>
</evidence>
<reference evidence="7" key="1">
    <citation type="submission" date="2020-07" db="EMBL/GenBank/DDBJ databases">
        <title>Genome sequence and genetic diversity analysis of an under-domesticated orphan crop, white fonio (Digitaria exilis).</title>
        <authorList>
            <person name="Bennetzen J.L."/>
            <person name="Chen S."/>
            <person name="Ma X."/>
            <person name="Wang X."/>
            <person name="Yssel A.E.J."/>
            <person name="Chaluvadi S.R."/>
            <person name="Johnson M."/>
            <person name="Gangashetty P."/>
            <person name="Hamidou F."/>
            <person name="Sanogo M.D."/>
            <person name="Zwaenepoel A."/>
            <person name="Wallace J."/>
            <person name="Van De Peer Y."/>
            <person name="Van Deynze A."/>
        </authorList>
    </citation>
    <scope>NUCLEOTIDE SEQUENCE</scope>
    <source>
        <tissue evidence="7">Leaves</tissue>
    </source>
</reference>
<evidence type="ECO:0000259" key="6">
    <source>
        <dbReference type="PROSITE" id="PS51471"/>
    </source>
</evidence>
<dbReference type="Proteomes" id="UP000636709">
    <property type="component" value="Unassembled WGS sequence"/>
</dbReference>
<comment type="similarity">
    <text evidence="1 5">Belongs to the iron/ascorbate-dependent oxidoreductase family.</text>
</comment>
<keyword evidence="4 5" id="KW-0408">Iron</keyword>
<accession>A0A835BJT8</accession>
<dbReference type="Pfam" id="PF14226">
    <property type="entry name" value="DIOX_N"/>
    <property type="match status" value="1"/>
</dbReference>
<dbReference type="SUPFAM" id="SSF51197">
    <property type="entry name" value="Clavaminate synthase-like"/>
    <property type="match status" value="1"/>
</dbReference>
<dbReference type="Gramene" id="Dexi8B01G0012970.1">
    <property type="protein sequence ID" value="Dexi8B01G0012970.1:cds"/>
    <property type="gene ID" value="Dexi8B01G0012970"/>
</dbReference>
<dbReference type="Gene3D" id="2.60.120.330">
    <property type="entry name" value="B-lactam Antibiotic, Isopenicillin N Synthase, Chain"/>
    <property type="match status" value="1"/>
</dbReference>
<dbReference type="AlphaFoldDB" id="A0A835BJT8"/>
<dbReference type="OrthoDB" id="288590at2759"/>
<keyword evidence="2 5" id="KW-0479">Metal-binding</keyword>
<dbReference type="GO" id="GO:0051213">
    <property type="term" value="F:dioxygenase activity"/>
    <property type="evidence" value="ECO:0007669"/>
    <property type="project" value="UniProtKB-ARBA"/>
</dbReference>
<dbReference type="InterPro" id="IPR026992">
    <property type="entry name" value="DIOX_N"/>
</dbReference>
<evidence type="ECO:0000313" key="8">
    <source>
        <dbReference type="Proteomes" id="UP000636709"/>
    </source>
</evidence>
<proteinExistence type="inferred from homology"/>
<dbReference type="PROSITE" id="PS51471">
    <property type="entry name" value="FE2OG_OXY"/>
    <property type="match status" value="1"/>
</dbReference>
<evidence type="ECO:0000256" key="2">
    <source>
        <dbReference type="ARBA" id="ARBA00022723"/>
    </source>
</evidence>
<evidence type="ECO:0000313" key="7">
    <source>
        <dbReference type="EMBL" id="KAF8700171.1"/>
    </source>
</evidence>
<keyword evidence="8" id="KW-1185">Reference proteome</keyword>
<organism evidence="7 8">
    <name type="scientific">Digitaria exilis</name>
    <dbReference type="NCBI Taxonomy" id="1010633"/>
    <lineage>
        <taxon>Eukaryota</taxon>
        <taxon>Viridiplantae</taxon>
        <taxon>Streptophyta</taxon>
        <taxon>Embryophyta</taxon>
        <taxon>Tracheophyta</taxon>
        <taxon>Spermatophyta</taxon>
        <taxon>Magnoliopsida</taxon>
        <taxon>Liliopsida</taxon>
        <taxon>Poales</taxon>
        <taxon>Poaceae</taxon>
        <taxon>PACMAD clade</taxon>
        <taxon>Panicoideae</taxon>
        <taxon>Panicodae</taxon>
        <taxon>Paniceae</taxon>
        <taxon>Anthephorinae</taxon>
        <taxon>Digitaria</taxon>
    </lineage>
</organism>
<name>A0A835BJT8_9POAL</name>
<dbReference type="InterPro" id="IPR005123">
    <property type="entry name" value="Oxoglu/Fe-dep_dioxygenase_dom"/>
</dbReference>
<dbReference type="Pfam" id="PF03171">
    <property type="entry name" value="2OG-FeII_Oxy"/>
    <property type="match status" value="1"/>
</dbReference>
<feature type="domain" description="Fe2OG dioxygenase" evidence="6">
    <location>
        <begin position="217"/>
        <end position="318"/>
    </location>
</feature>